<dbReference type="Proteomes" id="UP000182257">
    <property type="component" value="Unassembled WGS sequence"/>
</dbReference>
<protein>
    <submittedName>
        <fullName evidence="2">Uncharacterized protein</fullName>
    </submittedName>
</protein>
<dbReference type="AlphaFoldDB" id="A0A1M7NM98"/>
<evidence type="ECO:0000313" key="3">
    <source>
        <dbReference type="Proteomes" id="UP000182257"/>
    </source>
</evidence>
<dbReference type="EMBL" id="FRCJ01000010">
    <property type="protein sequence ID" value="SHN04901.1"/>
    <property type="molecule type" value="Genomic_DNA"/>
</dbReference>
<sequence length="37" mass="4043">MSIAADSSLCFLQTTKIFIIIILLVAKKSVTFVAELN</sequence>
<reference evidence="1 3" key="1">
    <citation type="submission" date="2016-10" db="EMBL/GenBank/DDBJ databases">
        <authorList>
            <person name="de Groot N.N."/>
        </authorList>
    </citation>
    <scope>NUCLEOTIDE SEQUENCE [LARGE SCALE GENOMIC DNA]</scope>
    <source>
        <strain evidence="1 3">D31d</strain>
    </source>
</reference>
<proteinExistence type="predicted"/>
<dbReference type="EMBL" id="FNRF01000002">
    <property type="protein sequence ID" value="SEA43593.1"/>
    <property type="molecule type" value="Genomic_DNA"/>
</dbReference>
<reference evidence="2 4" key="2">
    <citation type="submission" date="2016-11" db="EMBL/GenBank/DDBJ databases">
        <authorList>
            <person name="Jaros S."/>
            <person name="Januszkiewicz K."/>
            <person name="Wedrychowicz H."/>
        </authorList>
    </citation>
    <scope>NUCLEOTIDE SEQUENCE [LARGE SCALE GENOMIC DNA]</scope>
    <source>
        <strain evidence="2 4">BPI-34</strain>
    </source>
</reference>
<evidence type="ECO:0000313" key="4">
    <source>
        <dbReference type="Proteomes" id="UP000184280"/>
    </source>
</evidence>
<evidence type="ECO:0000313" key="1">
    <source>
        <dbReference type="EMBL" id="SEA43593.1"/>
    </source>
</evidence>
<dbReference type="Proteomes" id="UP000184280">
    <property type="component" value="Unassembled WGS sequence"/>
</dbReference>
<accession>A0A1M7NM98</accession>
<evidence type="ECO:0000313" key="2">
    <source>
        <dbReference type="EMBL" id="SHN04901.1"/>
    </source>
</evidence>
<gene>
    <name evidence="2" type="ORF">SAMN04488494_0113</name>
    <name evidence="1" type="ORF">SAMN05216462_1536</name>
</gene>
<name>A0A1M7NM98_XYLRU</name>
<organism evidence="2 4">
    <name type="scientific">Xylanibacter ruminicola</name>
    <name type="common">Prevotella ruminicola</name>
    <dbReference type="NCBI Taxonomy" id="839"/>
    <lineage>
        <taxon>Bacteria</taxon>
        <taxon>Pseudomonadati</taxon>
        <taxon>Bacteroidota</taxon>
        <taxon>Bacteroidia</taxon>
        <taxon>Bacteroidales</taxon>
        <taxon>Prevotellaceae</taxon>
        <taxon>Xylanibacter</taxon>
    </lineage>
</organism>